<dbReference type="GO" id="GO:0046872">
    <property type="term" value="F:metal ion binding"/>
    <property type="evidence" value="ECO:0007669"/>
    <property type="project" value="InterPro"/>
</dbReference>
<dbReference type="InterPro" id="IPR006121">
    <property type="entry name" value="HMA_dom"/>
</dbReference>
<evidence type="ECO:0000313" key="3">
    <source>
        <dbReference type="Proteomes" id="UP000295087"/>
    </source>
</evidence>
<evidence type="ECO:0000259" key="1">
    <source>
        <dbReference type="PROSITE" id="PS50846"/>
    </source>
</evidence>
<reference evidence="2 3" key="1">
    <citation type="submission" date="2019-03" db="EMBL/GenBank/DDBJ databases">
        <title>Genomic Encyclopedia of Type Strains, Phase IV (KMG-IV): sequencing the most valuable type-strain genomes for metagenomic binning, comparative biology and taxonomic classification.</title>
        <authorList>
            <person name="Goeker M."/>
        </authorList>
    </citation>
    <scope>NUCLEOTIDE SEQUENCE [LARGE SCALE GENOMIC DNA]</scope>
    <source>
        <strain evidence="2 3">DSM 44496</strain>
    </source>
</reference>
<gene>
    <name evidence="2" type="ORF">DFR75_103295</name>
</gene>
<feature type="domain" description="HMA" evidence="1">
    <location>
        <begin position="2"/>
        <end position="32"/>
    </location>
</feature>
<dbReference type="EMBL" id="SNXK01000003">
    <property type="protein sequence ID" value="TDP38638.1"/>
    <property type="molecule type" value="Genomic_DNA"/>
</dbReference>
<accession>A0A4R6PJQ1</accession>
<keyword evidence="3" id="KW-1185">Reference proteome</keyword>
<comment type="caution">
    <text evidence="2">The sequence shown here is derived from an EMBL/GenBank/DDBJ whole genome shotgun (WGS) entry which is preliminary data.</text>
</comment>
<proteinExistence type="predicted"/>
<evidence type="ECO:0000313" key="2">
    <source>
        <dbReference type="EMBL" id="TDP38638.1"/>
    </source>
</evidence>
<dbReference type="AlphaFoldDB" id="A0A4R6PJQ1"/>
<dbReference type="Pfam" id="PF00403">
    <property type="entry name" value="HMA"/>
    <property type="match status" value="1"/>
</dbReference>
<dbReference type="SUPFAM" id="SSF55008">
    <property type="entry name" value="HMA, heavy metal-associated domain"/>
    <property type="match status" value="1"/>
</dbReference>
<sequence length="32" mass="3163">MSTITVTVSGMTCSCCAKSVIKEVGKIAGVTG</sequence>
<dbReference type="Gene3D" id="3.30.70.100">
    <property type="match status" value="1"/>
</dbReference>
<protein>
    <submittedName>
        <fullName evidence="2">Heavy-metal-associated domain-containing protein</fullName>
    </submittedName>
</protein>
<name>A0A4R6PJQ1_NOCIG</name>
<dbReference type="Proteomes" id="UP000295087">
    <property type="component" value="Unassembled WGS sequence"/>
</dbReference>
<organism evidence="2 3">
    <name type="scientific">Nocardia ignorata</name>
    <dbReference type="NCBI Taxonomy" id="145285"/>
    <lineage>
        <taxon>Bacteria</taxon>
        <taxon>Bacillati</taxon>
        <taxon>Actinomycetota</taxon>
        <taxon>Actinomycetes</taxon>
        <taxon>Mycobacteriales</taxon>
        <taxon>Nocardiaceae</taxon>
        <taxon>Nocardia</taxon>
    </lineage>
</organism>
<dbReference type="InterPro" id="IPR036163">
    <property type="entry name" value="HMA_dom_sf"/>
</dbReference>
<dbReference type="PROSITE" id="PS50846">
    <property type="entry name" value="HMA_2"/>
    <property type="match status" value="1"/>
</dbReference>